<evidence type="ECO:0000313" key="3">
    <source>
        <dbReference type="Proteomes" id="UP001497382"/>
    </source>
</evidence>
<comment type="caution">
    <text evidence="2">The sequence shown here is derived from an EMBL/GenBank/DDBJ whole genome shotgun (WGS) entry which is preliminary data.</text>
</comment>
<dbReference type="AlphaFoldDB" id="A0AAV2AJJ1"/>
<organism evidence="2 3">
    <name type="scientific">Larinioides sclopetarius</name>
    <dbReference type="NCBI Taxonomy" id="280406"/>
    <lineage>
        <taxon>Eukaryota</taxon>
        <taxon>Metazoa</taxon>
        <taxon>Ecdysozoa</taxon>
        <taxon>Arthropoda</taxon>
        <taxon>Chelicerata</taxon>
        <taxon>Arachnida</taxon>
        <taxon>Araneae</taxon>
        <taxon>Araneomorphae</taxon>
        <taxon>Entelegynae</taxon>
        <taxon>Araneoidea</taxon>
        <taxon>Araneidae</taxon>
        <taxon>Larinioides</taxon>
    </lineage>
</organism>
<gene>
    <name evidence="2" type="ORF">LARSCL_LOCUS12964</name>
</gene>
<dbReference type="EMBL" id="CAXIEN010000175">
    <property type="protein sequence ID" value="CAL1284107.1"/>
    <property type="molecule type" value="Genomic_DNA"/>
</dbReference>
<protein>
    <submittedName>
        <fullName evidence="2">Uncharacterized protein</fullName>
    </submittedName>
</protein>
<name>A0AAV2AJJ1_9ARAC</name>
<dbReference type="Proteomes" id="UP001497382">
    <property type="component" value="Unassembled WGS sequence"/>
</dbReference>
<keyword evidence="3" id="KW-1185">Reference proteome</keyword>
<reference evidence="2 3" key="1">
    <citation type="submission" date="2024-04" db="EMBL/GenBank/DDBJ databases">
        <authorList>
            <person name="Rising A."/>
            <person name="Reimegard J."/>
            <person name="Sonavane S."/>
            <person name="Akerstrom W."/>
            <person name="Nylinder S."/>
            <person name="Hedman E."/>
            <person name="Kallberg Y."/>
        </authorList>
    </citation>
    <scope>NUCLEOTIDE SEQUENCE [LARGE SCALE GENOMIC DNA]</scope>
</reference>
<sequence length="128" mass="14446">MKYDLETGEATVTIVFDSDLYSKKLFPQHKHLHLGGSNCGGGSSDTPDSLSPGDCPTPTDSELSYTSSPNTIHLADALVDKLFDPFRVTCNNKLRQMTYCVANFWRWSRNICNPYYQPTWFISRISVD</sequence>
<evidence type="ECO:0000313" key="2">
    <source>
        <dbReference type="EMBL" id="CAL1284107.1"/>
    </source>
</evidence>
<accession>A0AAV2AJJ1</accession>
<feature type="region of interest" description="Disordered" evidence="1">
    <location>
        <begin position="37"/>
        <end position="62"/>
    </location>
</feature>
<proteinExistence type="predicted"/>
<evidence type="ECO:0000256" key="1">
    <source>
        <dbReference type="SAM" id="MobiDB-lite"/>
    </source>
</evidence>